<protein>
    <submittedName>
        <fullName evidence="3">Peptidase</fullName>
    </submittedName>
</protein>
<dbReference type="STRING" id="317619.GCA_000332315_01657"/>
<dbReference type="Pfam" id="PF01551">
    <property type="entry name" value="Peptidase_M23"/>
    <property type="match status" value="1"/>
</dbReference>
<dbReference type="Gene3D" id="2.70.70.10">
    <property type="entry name" value="Glucose Permease (Domain IIA)"/>
    <property type="match status" value="1"/>
</dbReference>
<dbReference type="eggNOG" id="COG0739">
    <property type="taxonomic scope" value="Bacteria"/>
</dbReference>
<dbReference type="InterPro" id="IPR050570">
    <property type="entry name" value="Cell_wall_metabolism_enzyme"/>
</dbReference>
<accession>A0A0M2PVU7</accession>
<dbReference type="Proteomes" id="UP000034681">
    <property type="component" value="Unassembled WGS sequence"/>
</dbReference>
<feature type="chain" id="PRO_5005639481" evidence="1">
    <location>
        <begin position="33"/>
        <end position="290"/>
    </location>
</feature>
<sequence>MRRQSSHSLTSAAQVLALTATILGSGSPGAWALDVQITPTHPQLGDTLSVVVHTADDPAPQLRLNQQVYPLFPLGGDRFRALIPTTPQTQPGPQRLDVSAAGEVRQISWNLKDRSFPIQRIWLPPGKDDLGSDLEFDRVDAFKTLVSPKRLWQGAFLRPTSGEVTSIYGIRRYYNGEFAEDYFHRGVDYGAGTGTPVVAPADGIVALVGYEANGFELHGNTVGLDHGQGVLSIMIHLNSIQVWTGQFVKAGEVIGTVGSTGAATGPHLHWGLYVQGQAVDPVPWREGVFE</sequence>
<proteinExistence type="predicted"/>
<dbReference type="CDD" id="cd12797">
    <property type="entry name" value="M23_peptidase"/>
    <property type="match status" value="1"/>
</dbReference>
<evidence type="ECO:0000259" key="2">
    <source>
        <dbReference type="Pfam" id="PF01551"/>
    </source>
</evidence>
<dbReference type="EMBL" id="AJTX02000007">
    <property type="protein sequence ID" value="KKI98793.1"/>
    <property type="molecule type" value="Genomic_DNA"/>
</dbReference>
<evidence type="ECO:0000256" key="1">
    <source>
        <dbReference type="SAM" id="SignalP"/>
    </source>
</evidence>
<name>A0A0M2PVU7_PROHO</name>
<dbReference type="SUPFAM" id="SSF51261">
    <property type="entry name" value="Duplicated hybrid motif"/>
    <property type="match status" value="1"/>
</dbReference>
<reference evidence="3" key="1">
    <citation type="submission" date="2012-04" db="EMBL/GenBank/DDBJ databases">
        <authorList>
            <person name="Borisov I.G."/>
            <person name="Ivanikova N.V."/>
            <person name="Pinevich A.V."/>
        </authorList>
    </citation>
    <scope>NUCLEOTIDE SEQUENCE</scope>
    <source>
        <strain evidence="3">CALU 1027</strain>
    </source>
</reference>
<feature type="domain" description="M23ase beta-sheet core" evidence="2">
    <location>
        <begin position="183"/>
        <end position="281"/>
    </location>
</feature>
<dbReference type="InterPro" id="IPR011055">
    <property type="entry name" value="Dup_hybrid_motif"/>
</dbReference>
<organism evidence="3 4">
    <name type="scientific">Prochlorothrix hollandica PCC 9006 = CALU 1027</name>
    <dbReference type="NCBI Taxonomy" id="317619"/>
    <lineage>
        <taxon>Bacteria</taxon>
        <taxon>Bacillati</taxon>
        <taxon>Cyanobacteriota</taxon>
        <taxon>Cyanophyceae</taxon>
        <taxon>Prochlorotrichales</taxon>
        <taxon>Prochlorotrichaceae</taxon>
        <taxon>Prochlorothrix</taxon>
    </lineage>
</organism>
<evidence type="ECO:0000313" key="3">
    <source>
        <dbReference type="EMBL" id="KKI98793.1"/>
    </source>
</evidence>
<keyword evidence="1" id="KW-0732">Signal</keyword>
<dbReference type="AlphaFoldDB" id="A0A0M2PVU7"/>
<gene>
    <name evidence="3" type="ORF">PROH_17640</name>
</gene>
<dbReference type="InterPro" id="IPR016047">
    <property type="entry name" value="M23ase_b-sheet_dom"/>
</dbReference>
<evidence type="ECO:0000313" key="4">
    <source>
        <dbReference type="Proteomes" id="UP000034681"/>
    </source>
</evidence>
<dbReference type="PANTHER" id="PTHR21666:SF290">
    <property type="entry name" value="PEPTIDASE M23 DOMAIN PROTEIN"/>
    <property type="match status" value="1"/>
</dbReference>
<dbReference type="GO" id="GO:0004222">
    <property type="term" value="F:metalloendopeptidase activity"/>
    <property type="evidence" value="ECO:0007669"/>
    <property type="project" value="TreeGrafter"/>
</dbReference>
<comment type="caution">
    <text evidence="3">The sequence shown here is derived from an EMBL/GenBank/DDBJ whole genome shotgun (WGS) entry which is preliminary data.</text>
</comment>
<feature type="signal peptide" evidence="1">
    <location>
        <begin position="1"/>
        <end position="32"/>
    </location>
</feature>
<keyword evidence="4" id="KW-1185">Reference proteome</keyword>
<dbReference type="PANTHER" id="PTHR21666">
    <property type="entry name" value="PEPTIDASE-RELATED"/>
    <property type="match status" value="1"/>
</dbReference>